<accession>A0A3E4MB90</accession>
<evidence type="ECO:0000313" key="2">
    <source>
        <dbReference type="Proteomes" id="UP000260790"/>
    </source>
</evidence>
<comment type="caution">
    <text evidence="1">The sequence shown here is derived from an EMBL/GenBank/DDBJ whole genome shotgun (WGS) entry which is preliminary data.</text>
</comment>
<dbReference type="Proteomes" id="UP000260790">
    <property type="component" value="Unassembled WGS sequence"/>
</dbReference>
<organism evidence="1 2">
    <name type="scientific">Ligilactobacillus ruminis</name>
    <dbReference type="NCBI Taxonomy" id="1623"/>
    <lineage>
        <taxon>Bacteria</taxon>
        <taxon>Bacillati</taxon>
        <taxon>Bacillota</taxon>
        <taxon>Bacilli</taxon>
        <taxon>Lactobacillales</taxon>
        <taxon>Lactobacillaceae</taxon>
        <taxon>Ligilactobacillus</taxon>
    </lineage>
</organism>
<reference evidence="1 2" key="1">
    <citation type="submission" date="2018-08" db="EMBL/GenBank/DDBJ databases">
        <title>A genome reference for cultivated species of the human gut microbiota.</title>
        <authorList>
            <person name="Zou Y."/>
            <person name="Xue W."/>
            <person name="Luo G."/>
        </authorList>
    </citation>
    <scope>NUCLEOTIDE SEQUENCE [LARGE SCALE GENOMIC DNA]</scope>
    <source>
        <strain evidence="1 2">TF10-9AT</strain>
    </source>
</reference>
<dbReference type="AlphaFoldDB" id="A0A3E4MB90"/>
<protein>
    <submittedName>
        <fullName evidence="1">Uncharacterized protein</fullName>
    </submittedName>
</protein>
<dbReference type="EMBL" id="QSQR01000005">
    <property type="protein sequence ID" value="RGK46612.1"/>
    <property type="molecule type" value="Genomic_DNA"/>
</dbReference>
<name>A0A3E4MB90_9LACO</name>
<gene>
    <name evidence="1" type="ORF">DXD09_05705</name>
</gene>
<dbReference type="RefSeq" id="WP_117643224.1">
    <property type="nucleotide sequence ID" value="NZ_JAQDES010000012.1"/>
</dbReference>
<sequence>MPVISPLSHSGFLTKHSSPQFVRKLTQKSAVCKALIAAVGAAFFMLGISIEKTRRNGENKFF</sequence>
<proteinExistence type="predicted"/>
<evidence type="ECO:0000313" key="1">
    <source>
        <dbReference type="EMBL" id="RGK46612.1"/>
    </source>
</evidence>